<dbReference type="KEGG" id="nia:A8C56_02940"/>
<organism evidence="1 2">
    <name type="scientific">Niabella ginsenosidivorans</name>
    <dbReference type="NCBI Taxonomy" id="1176587"/>
    <lineage>
        <taxon>Bacteria</taxon>
        <taxon>Pseudomonadati</taxon>
        <taxon>Bacteroidota</taxon>
        <taxon>Chitinophagia</taxon>
        <taxon>Chitinophagales</taxon>
        <taxon>Chitinophagaceae</taxon>
        <taxon>Niabella</taxon>
    </lineage>
</organism>
<evidence type="ECO:0000313" key="2">
    <source>
        <dbReference type="Proteomes" id="UP000077667"/>
    </source>
</evidence>
<dbReference type="AlphaFoldDB" id="A0A1A9HXG2"/>
<dbReference type="STRING" id="1176587.A8C56_02940"/>
<protein>
    <submittedName>
        <fullName evidence="1">Uncharacterized protein</fullName>
    </submittedName>
</protein>
<sequence>MKALYLTFLKCVRTSARILNFYVMKQNLSPEQLAENKAKLMAQVDSLTNDQLPEEVEPEMINKALRMYKLFSASFMDSSEDMPNAVNVIESLNESTLALGERNSTMSGIHDMDLWWVTRVSNYFANALHIVYSH</sequence>
<proteinExistence type="predicted"/>
<dbReference type="Proteomes" id="UP000077667">
    <property type="component" value="Chromosome"/>
</dbReference>
<keyword evidence="2" id="KW-1185">Reference proteome</keyword>
<accession>A0A1A9HXG2</accession>
<gene>
    <name evidence="1" type="ORF">A8C56_02940</name>
</gene>
<name>A0A1A9HXG2_9BACT</name>
<reference evidence="1 2" key="1">
    <citation type="submission" date="2016-05" db="EMBL/GenBank/DDBJ databases">
        <title>Niabella ginsenosidivorans BS26 whole genome sequencing.</title>
        <authorList>
            <person name="Im W.T."/>
            <person name="Siddiqi M.Z."/>
        </authorList>
    </citation>
    <scope>NUCLEOTIDE SEQUENCE [LARGE SCALE GENOMIC DNA]</scope>
    <source>
        <strain evidence="1 2">BS26</strain>
    </source>
</reference>
<dbReference type="EMBL" id="CP015772">
    <property type="protein sequence ID" value="ANH80077.1"/>
    <property type="molecule type" value="Genomic_DNA"/>
</dbReference>
<evidence type="ECO:0000313" key="1">
    <source>
        <dbReference type="EMBL" id="ANH80077.1"/>
    </source>
</evidence>